<sequence>MSYFAAMYVVELEFTSDPRRLAARPAHRERLLAWHREGVLVMAGPWADDSGALLVFDVADEAALRRLIDADPYFRAPGVSVRRTSPWSPLDLS</sequence>
<dbReference type="InterPro" id="IPR011008">
    <property type="entry name" value="Dimeric_a/b-barrel"/>
</dbReference>
<dbReference type="EMBL" id="BAAAZR010000020">
    <property type="protein sequence ID" value="GAA3826478.1"/>
    <property type="molecule type" value="Genomic_DNA"/>
</dbReference>
<accession>A0ABP7IU76</accession>
<feature type="domain" description="YCII-related" evidence="2">
    <location>
        <begin position="11"/>
        <end position="87"/>
    </location>
</feature>
<comment type="caution">
    <text evidence="3">The sequence shown here is derived from an EMBL/GenBank/DDBJ whole genome shotgun (WGS) entry which is preliminary data.</text>
</comment>
<dbReference type="RefSeq" id="WP_344945931.1">
    <property type="nucleotide sequence ID" value="NZ_BAAAZR010000020.1"/>
</dbReference>
<dbReference type="SUPFAM" id="SSF54909">
    <property type="entry name" value="Dimeric alpha+beta barrel"/>
    <property type="match status" value="1"/>
</dbReference>
<proteinExistence type="inferred from homology"/>
<name>A0ABP7IU76_9ACTN</name>
<comment type="similarity">
    <text evidence="1">Belongs to the YciI family.</text>
</comment>
<evidence type="ECO:0000259" key="2">
    <source>
        <dbReference type="Pfam" id="PF03795"/>
    </source>
</evidence>
<gene>
    <name evidence="3" type="ORF">GCM10022226_54000</name>
</gene>
<protein>
    <recommendedName>
        <fullName evidence="2">YCII-related domain-containing protein</fullName>
    </recommendedName>
</protein>
<keyword evidence="4" id="KW-1185">Reference proteome</keyword>
<evidence type="ECO:0000256" key="1">
    <source>
        <dbReference type="ARBA" id="ARBA00007689"/>
    </source>
</evidence>
<evidence type="ECO:0000313" key="3">
    <source>
        <dbReference type="EMBL" id="GAA3826478.1"/>
    </source>
</evidence>
<dbReference type="InterPro" id="IPR005545">
    <property type="entry name" value="YCII"/>
</dbReference>
<dbReference type="Proteomes" id="UP001500888">
    <property type="component" value="Unassembled WGS sequence"/>
</dbReference>
<reference evidence="4" key="1">
    <citation type="journal article" date="2019" name="Int. J. Syst. Evol. Microbiol.">
        <title>The Global Catalogue of Microorganisms (GCM) 10K type strain sequencing project: providing services to taxonomists for standard genome sequencing and annotation.</title>
        <authorList>
            <consortium name="The Broad Institute Genomics Platform"/>
            <consortium name="The Broad Institute Genome Sequencing Center for Infectious Disease"/>
            <person name="Wu L."/>
            <person name="Ma J."/>
        </authorList>
    </citation>
    <scope>NUCLEOTIDE SEQUENCE [LARGE SCALE GENOMIC DNA]</scope>
    <source>
        <strain evidence="4">JCM 16908</strain>
    </source>
</reference>
<dbReference type="Pfam" id="PF03795">
    <property type="entry name" value="YCII"/>
    <property type="match status" value="1"/>
</dbReference>
<organism evidence="3 4">
    <name type="scientific">Sphaerisporangium flaviroseum</name>
    <dbReference type="NCBI Taxonomy" id="509199"/>
    <lineage>
        <taxon>Bacteria</taxon>
        <taxon>Bacillati</taxon>
        <taxon>Actinomycetota</taxon>
        <taxon>Actinomycetes</taxon>
        <taxon>Streptosporangiales</taxon>
        <taxon>Streptosporangiaceae</taxon>
        <taxon>Sphaerisporangium</taxon>
    </lineage>
</organism>
<dbReference type="Gene3D" id="3.30.70.1060">
    <property type="entry name" value="Dimeric alpha+beta barrel"/>
    <property type="match status" value="1"/>
</dbReference>
<evidence type="ECO:0000313" key="4">
    <source>
        <dbReference type="Proteomes" id="UP001500888"/>
    </source>
</evidence>